<accession>A0ABT3R3K7</accession>
<dbReference type="SUPFAM" id="SSF53254">
    <property type="entry name" value="Phosphoglycerate mutase-like"/>
    <property type="match status" value="1"/>
</dbReference>
<dbReference type="Pfam" id="PF00300">
    <property type="entry name" value="His_Phos_1"/>
    <property type="match status" value="1"/>
</dbReference>
<reference evidence="1 2" key="1">
    <citation type="journal article" date="2016" name="Int. J. Syst. Evol. Microbiol.">
        <title>Labrenzia salina sp. nov., isolated from the rhizosphere of the halophyte Arthrocnemum macrostachyum.</title>
        <authorList>
            <person name="Camacho M."/>
            <person name="Redondo-Gomez S."/>
            <person name="Rodriguez-Llorente I."/>
            <person name="Rohde M."/>
            <person name="Sproer C."/>
            <person name="Schumann P."/>
            <person name="Klenk H.P."/>
            <person name="Montero-Calasanz M.D.C."/>
        </authorList>
    </citation>
    <scope>NUCLEOTIDE SEQUENCE [LARGE SCALE GENOMIC DNA]</scope>
    <source>
        <strain evidence="1 2">DSM 29163</strain>
    </source>
</reference>
<proteinExistence type="predicted"/>
<protein>
    <submittedName>
        <fullName evidence="1">Phosphoglycerate mutase family protein</fullName>
    </submittedName>
</protein>
<evidence type="ECO:0000313" key="2">
    <source>
        <dbReference type="Proteomes" id="UP001300261"/>
    </source>
</evidence>
<dbReference type="EMBL" id="JAPEVI010000003">
    <property type="protein sequence ID" value="MCX2723721.1"/>
    <property type="molecule type" value="Genomic_DNA"/>
</dbReference>
<evidence type="ECO:0000313" key="1">
    <source>
        <dbReference type="EMBL" id="MCX2723721.1"/>
    </source>
</evidence>
<dbReference type="SMART" id="SM00855">
    <property type="entry name" value="PGAM"/>
    <property type="match status" value="1"/>
</dbReference>
<dbReference type="PANTHER" id="PTHR48100">
    <property type="entry name" value="BROAD-SPECIFICITY PHOSPHATASE YOR283W-RELATED"/>
    <property type="match status" value="1"/>
</dbReference>
<dbReference type="InterPro" id="IPR013078">
    <property type="entry name" value="His_Pase_superF_clade-1"/>
</dbReference>
<comment type="caution">
    <text evidence="1">The sequence shown here is derived from an EMBL/GenBank/DDBJ whole genome shotgun (WGS) entry which is preliminary data.</text>
</comment>
<dbReference type="PIRSF" id="PIRSF000709">
    <property type="entry name" value="6PFK_2-Ptase"/>
    <property type="match status" value="1"/>
</dbReference>
<dbReference type="CDD" id="cd07067">
    <property type="entry name" value="HP_PGM_like"/>
    <property type="match status" value="1"/>
</dbReference>
<dbReference type="Proteomes" id="UP001300261">
    <property type="component" value="Unassembled WGS sequence"/>
</dbReference>
<organism evidence="1 2">
    <name type="scientific">Roseibium salinum</name>
    <dbReference type="NCBI Taxonomy" id="1604349"/>
    <lineage>
        <taxon>Bacteria</taxon>
        <taxon>Pseudomonadati</taxon>
        <taxon>Pseudomonadota</taxon>
        <taxon>Alphaproteobacteria</taxon>
        <taxon>Hyphomicrobiales</taxon>
        <taxon>Stappiaceae</taxon>
        <taxon>Roseibium</taxon>
    </lineage>
</organism>
<sequence length="214" mass="24302">MTKVQTQQGPILLPKLHDPELLIFVRHGQTDWNAEGRMQGQRDVPLNAIGEQQAAGNGERLNAFLEGQQIGHETLDFVSSPLGRTRATMELLRKAMGLDPSVYRLDDQLKELTFGEWEGFTLEELADEEQDRILRRRADKWGFVPPSGESYEMLAKRIGVWLKTVEKPSVIVSHGGVFRVLRGMLEGLDVNAVPRLDVPQDKVFVWRNGRFQEV</sequence>
<dbReference type="InterPro" id="IPR029033">
    <property type="entry name" value="His_PPase_superfam"/>
</dbReference>
<dbReference type="InterPro" id="IPR050275">
    <property type="entry name" value="PGM_Phosphatase"/>
</dbReference>
<name>A0ABT3R3K7_9HYPH</name>
<dbReference type="Gene3D" id="3.40.50.1240">
    <property type="entry name" value="Phosphoglycerate mutase-like"/>
    <property type="match status" value="1"/>
</dbReference>
<dbReference type="PANTHER" id="PTHR48100:SF59">
    <property type="entry name" value="ADENOSYLCOBALAMIN_ALPHA-RIBAZOLE PHOSPHATASE"/>
    <property type="match status" value="1"/>
</dbReference>
<keyword evidence="2" id="KW-1185">Reference proteome</keyword>
<gene>
    <name evidence="1" type="ORF">ON753_15310</name>
</gene>
<dbReference type="RefSeq" id="WP_265963488.1">
    <property type="nucleotide sequence ID" value="NZ_JAPEVI010000003.1"/>
</dbReference>